<feature type="transmembrane region" description="Helical" evidence="1">
    <location>
        <begin position="153"/>
        <end position="172"/>
    </location>
</feature>
<dbReference type="Proteomes" id="UP000198517">
    <property type="component" value="Unassembled WGS sequence"/>
</dbReference>
<dbReference type="InterPro" id="IPR010380">
    <property type="entry name" value="DUF975"/>
</dbReference>
<gene>
    <name evidence="2" type="ORF">SAMN05421544_11525</name>
</gene>
<proteinExistence type="predicted"/>
<protein>
    <submittedName>
        <fullName evidence="2">Uncharacterized membrane protein</fullName>
    </submittedName>
</protein>
<keyword evidence="3" id="KW-1185">Reference proteome</keyword>
<dbReference type="EMBL" id="FNAS01000015">
    <property type="protein sequence ID" value="SDE61444.1"/>
    <property type="molecule type" value="Genomic_DNA"/>
</dbReference>
<name>A0A1G7ECL6_9FLAO</name>
<dbReference type="PANTHER" id="PTHR40076">
    <property type="entry name" value="MEMBRANE PROTEIN-RELATED"/>
    <property type="match status" value="1"/>
</dbReference>
<keyword evidence="1" id="KW-0812">Transmembrane</keyword>
<organism evidence="2 3">
    <name type="scientific">Riemerella columbipharyngis</name>
    <dbReference type="NCBI Taxonomy" id="1071918"/>
    <lineage>
        <taxon>Bacteria</taxon>
        <taxon>Pseudomonadati</taxon>
        <taxon>Bacteroidota</taxon>
        <taxon>Flavobacteriia</taxon>
        <taxon>Flavobacteriales</taxon>
        <taxon>Weeksellaceae</taxon>
        <taxon>Riemerella</taxon>
    </lineage>
</organism>
<feature type="transmembrane region" description="Helical" evidence="1">
    <location>
        <begin position="85"/>
        <end position="108"/>
    </location>
</feature>
<reference evidence="2 3" key="1">
    <citation type="submission" date="2016-10" db="EMBL/GenBank/DDBJ databases">
        <authorList>
            <person name="de Groot N.N."/>
        </authorList>
    </citation>
    <scope>NUCLEOTIDE SEQUENCE [LARGE SCALE GENOMIC DNA]</scope>
    <source>
        <strain evidence="2 3">DSM 24015</strain>
    </source>
</reference>
<keyword evidence="1" id="KW-1133">Transmembrane helix</keyword>
<dbReference type="PANTHER" id="PTHR40076:SF1">
    <property type="entry name" value="MEMBRANE PROTEIN"/>
    <property type="match status" value="1"/>
</dbReference>
<accession>A0A1G7ECL6</accession>
<evidence type="ECO:0000256" key="1">
    <source>
        <dbReference type="SAM" id="Phobius"/>
    </source>
</evidence>
<sequence>MMTENSILMSKASESLKGKWGLAIGTFVIYMMIVSIIGALIPFAHLIVGGAFQLGISIFSLSIARQQDSRVEQIFAGFNNFGRALSAFLLIFIFVLFWLLLLIIPGIIASISYSMTFFILADDDSISAMDAIKKSKQMMNGYKWKYFRLSLRFFGLALLCILTLGIGFLWLIPYQYVTYAKFYDDVKNNYLLNQQKN</sequence>
<dbReference type="Pfam" id="PF06161">
    <property type="entry name" value="DUF975"/>
    <property type="match status" value="1"/>
</dbReference>
<keyword evidence="1" id="KW-0472">Membrane</keyword>
<evidence type="ECO:0000313" key="3">
    <source>
        <dbReference type="Proteomes" id="UP000198517"/>
    </source>
</evidence>
<dbReference type="OrthoDB" id="9784844at2"/>
<feature type="transmembrane region" description="Helical" evidence="1">
    <location>
        <begin position="47"/>
        <end position="64"/>
    </location>
</feature>
<evidence type="ECO:0000313" key="2">
    <source>
        <dbReference type="EMBL" id="SDE61444.1"/>
    </source>
</evidence>
<dbReference type="RefSeq" id="WP_092737342.1">
    <property type="nucleotide sequence ID" value="NZ_FNAS01000015.1"/>
</dbReference>
<dbReference type="AlphaFoldDB" id="A0A1G7ECL6"/>
<feature type="transmembrane region" description="Helical" evidence="1">
    <location>
        <begin position="20"/>
        <end position="41"/>
    </location>
</feature>